<evidence type="ECO:0000256" key="1">
    <source>
        <dbReference type="SAM" id="MobiDB-lite"/>
    </source>
</evidence>
<feature type="region of interest" description="Disordered" evidence="1">
    <location>
        <begin position="71"/>
        <end position="140"/>
    </location>
</feature>
<evidence type="ECO:0000313" key="2">
    <source>
        <dbReference type="EMBL" id="KAF2396749.1"/>
    </source>
</evidence>
<evidence type="ECO:0000313" key="3">
    <source>
        <dbReference type="Proteomes" id="UP000799640"/>
    </source>
</evidence>
<reference evidence="2" key="1">
    <citation type="journal article" date="2020" name="Stud. Mycol.">
        <title>101 Dothideomycetes genomes: a test case for predicting lifestyles and emergence of pathogens.</title>
        <authorList>
            <person name="Haridas S."/>
            <person name="Albert R."/>
            <person name="Binder M."/>
            <person name="Bloem J."/>
            <person name="Labutti K."/>
            <person name="Salamov A."/>
            <person name="Andreopoulos B."/>
            <person name="Baker S."/>
            <person name="Barry K."/>
            <person name="Bills G."/>
            <person name="Bluhm B."/>
            <person name="Cannon C."/>
            <person name="Castanera R."/>
            <person name="Culley D."/>
            <person name="Daum C."/>
            <person name="Ezra D."/>
            <person name="Gonzalez J."/>
            <person name="Henrissat B."/>
            <person name="Kuo A."/>
            <person name="Liang C."/>
            <person name="Lipzen A."/>
            <person name="Lutzoni F."/>
            <person name="Magnuson J."/>
            <person name="Mondo S."/>
            <person name="Nolan M."/>
            <person name="Ohm R."/>
            <person name="Pangilinan J."/>
            <person name="Park H.-J."/>
            <person name="Ramirez L."/>
            <person name="Alfaro M."/>
            <person name="Sun H."/>
            <person name="Tritt A."/>
            <person name="Yoshinaga Y."/>
            <person name="Zwiers L.-H."/>
            <person name="Turgeon B."/>
            <person name="Goodwin S."/>
            <person name="Spatafora J."/>
            <person name="Crous P."/>
            <person name="Grigoriev I."/>
        </authorList>
    </citation>
    <scope>NUCLEOTIDE SEQUENCE</scope>
    <source>
        <strain evidence="2">CBS 262.69</strain>
    </source>
</reference>
<dbReference type="EMBL" id="ML996705">
    <property type="protein sequence ID" value="KAF2396749.1"/>
    <property type="molecule type" value="Genomic_DNA"/>
</dbReference>
<organism evidence="2 3">
    <name type="scientific">Trichodelitschia bisporula</name>
    <dbReference type="NCBI Taxonomy" id="703511"/>
    <lineage>
        <taxon>Eukaryota</taxon>
        <taxon>Fungi</taxon>
        <taxon>Dikarya</taxon>
        <taxon>Ascomycota</taxon>
        <taxon>Pezizomycotina</taxon>
        <taxon>Dothideomycetes</taxon>
        <taxon>Dothideomycetes incertae sedis</taxon>
        <taxon>Phaeotrichales</taxon>
        <taxon>Phaeotrichaceae</taxon>
        <taxon>Trichodelitschia</taxon>
    </lineage>
</organism>
<accession>A0A6G1HLM2</accession>
<proteinExistence type="predicted"/>
<gene>
    <name evidence="2" type="ORF">EJ06DRAFT_170285</name>
</gene>
<protein>
    <submittedName>
        <fullName evidence="2">Uncharacterized protein</fullName>
    </submittedName>
</protein>
<name>A0A6G1HLM2_9PEZI</name>
<dbReference type="Proteomes" id="UP000799640">
    <property type="component" value="Unassembled WGS sequence"/>
</dbReference>
<sequence>MAASLPQVYTSPISHRRTPRRAVGRHTMWLTQLGGSLLRRPTNPPSRWATFSATFSSRLAAMDGYRPVEIEDSHITSSQQSAPVSPIEPPGAALLSESGFLEPASVKRTIPEPTLPDPRLQAPASAELTTPEPTLSDPELPLPASKWKLLGSLPTLFLLQGW</sequence>
<feature type="region of interest" description="Disordered" evidence="1">
    <location>
        <begin position="1"/>
        <end position="20"/>
    </location>
</feature>
<dbReference type="AlphaFoldDB" id="A0A6G1HLM2"/>
<keyword evidence="3" id="KW-1185">Reference proteome</keyword>